<protein>
    <submittedName>
        <fullName evidence="2">Uncharacterized protein</fullName>
    </submittedName>
</protein>
<evidence type="ECO:0000313" key="3">
    <source>
        <dbReference type="Proteomes" id="UP000594261"/>
    </source>
</evidence>
<evidence type="ECO:0000256" key="1">
    <source>
        <dbReference type="SAM" id="MobiDB-lite"/>
    </source>
</evidence>
<evidence type="ECO:0000313" key="2">
    <source>
        <dbReference type="EnsemblPlants" id="QL08p004251:mrna"/>
    </source>
</evidence>
<dbReference type="AlphaFoldDB" id="A0A7N2MA51"/>
<keyword evidence="3" id="KW-1185">Reference proteome</keyword>
<feature type="compositionally biased region" description="Acidic residues" evidence="1">
    <location>
        <begin position="225"/>
        <end position="235"/>
    </location>
</feature>
<feature type="compositionally biased region" description="Acidic residues" evidence="1">
    <location>
        <begin position="263"/>
        <end position="272"/>
    </location>
</feature>
<dbReference type="EnsemblPlants" id="QL08p004251:mrna">
    <property type="protein sequence ID" value="QL08p004251:mrna"/>
    <property type="gene ID" value="QL08p004251"/>
</dbReference>
<dbReference type="Gramene" id="QL08p004251:mrna">
    <property type="protein sequence ID" value="QL08p004251:mrna"/>
    <property type="gene ID" value="QL08p004251"/>
</dbReference>
<reference evidence="2" key="2">
    <citation type="submission" date="2021-01" db="UniProtKB">
        <authorList>
            <consortium name="EnsemblPlants"/>
        </authorList>
    </citation>
    <scope>IDENTIFICATION</scope>
</reference>
<feature type="region of interest" description="Disordered" evidence="1">
    <location>
        <begin position="203"/>
        <end position="295"/>
    </location>
</feature>
<accession>A0A7N2MA51</accession>
<reference evidence="2 3" key="1">
    <citation type="journal article" date="2016" name="G3 (Bethesda)">
        <title>First Draft Assembly and Annotation of the Genome of a California Endemic Oak Quercus lobata Nee (Fagaceae).</title>
        <authorList>
            <person name="Sork V.L."/>
            <person name="Fitz-Gibbon S.T."/>
            <person name="Puiu D."/>
            <person name="Crepeau M."/>
            <person name="Gugger P.F."/>
            <person name="Sherman R."/>
            <person name="Stevens K."/>
            <person name="Langley C.H."/>
            <person name="Pellegrini M."/>
            <person name="Salzberg S.L."/>
        </authorList>
    </citation>
    <scope>NUCLEOTIDE SEQUENCE [LARGE SCALE GENOMIC DNA]</scope>
    <source>
        <strain evidence="2 3">cv. SW786</strain>
    </source>
</reference>
<dbReference type="Proteomes" id="UP000594261">
    <property type="component" value="Chromosome 8"/>
</dbReference>
<dbReference type="EMBL" id="LRBV02000008">
    <property type="status" value="NOT_ANNOTATED_CDS"/>
    <property type="molecule type" value="Genomic_DNA"/>
</dbReference>
<name>A0A7N2MA51_QUELO</name>
<feature type="compositionally biased region" description="Basic and acidic residues" evidence="1">
    <location>
        <begin position="249"/>
        <end position="262"/>
    </location>
</feature>
<sequence length="295" mass="33611">MLSSFFVWSGVSQESAFAVCTCSLIVGSQHLKNIDINVYYGGPLNNPGGIEGFPFTGPGIQCYPMMIRRKLKTLNDLKLKIIDELNLNSAWYDIKIIYRYPQEVLHERINYGYMAIKEDKHVKMMFNRIQKMPQVNAAELYISSEPLAEVDTEMVQQTTTSLQFTALDDGCTAMGGYTMGDYMLPPQDHVVNTGETLHCQETHLEEDDEDEDEDEDEDHATNDGESIDGVDEYEERIERGDLENDVDDHEVVPHFEEENMEFHDEDDADDDIGIQRDTNTTTGYRPPADSFYANT</sequence>
<dbReference type="InParanoid" id="A0A7N2MA51"/>
<organism evidence="2 3">
    <name type="scientific">Quercus lobata</name>
    <name type="common">Valley oak</name>
    <dbReference type="NCBI Taxonomy" id="97700"/>
    <lineage>
        <taxon>Eukaryota</taxon>
        <taxon>Viridiplantae</taxon>
        <taxon>Streptophyta</taxon>
        <taxon>Embryophyta</taxon>
        <taxon>Tracheophyta</taxon>
        <taxon>Spermatophyta</taxon>
        <taxon>Magnoliopsida</taxon>
        <taxon>eudicotyledons</taxon>
        <taxon>Gunneridae</taxon>
        <taxon>Pentapetalae</taxon>
        <taxon>rosids</taxon>
        <taxon>fabids</taxon>
        <taxon>Fagales</taxon>
        <taxon>Fagaceae</taxon>
        <taxon>Quercus</taxon>
    </lineage>
</organism>
<proteinExistence type="predicted"/>
<feature type="compositionally biased region" description="Acidic residues" evidence="1">
    <location>
        <begin position="204"/>
        <end position="218"/>
    </location>
</feature>